<dbReference type="Proteomes" id="UP001056855">
    <property type="component" value="Chromosome"/>
</dbReference>
<protein>
    <submittedName>
        <fullName evidence="1">Uncharacterized protein</fullName>
    </submittedName>
</protein>
<dbReference type="EMBL" id="CP100355">
    <property type="protein sequence ID" value="UTF52982.1"/>
    <property type="molecule type" value="Genomic_DNA"/>
</dbReference>
<dbReference type="GeneID" id="73291287"/>
<dbReference type="AlphaFoldDB" id="A0A9E7N772"/>
<proteinExistence type="predicted"/>
<organism evidence="1 2">
    <name type="scientific">Natronosalvus rutilus</name>
    <dbReference type="NCBI Taxonomy" id="2953753"/>
    <lineage>
        <taxon>Archaea</taxon>
        <taxon>Methanobacteriati</taxon>
        <taxon>Methanobacteriota</taxon>
        <taxon>Stenosarchaea group</taxon>
        <taxon>Halobacteria</taxon>
        <taxon>Halobacteriales</taxon>
        <taxon>Natrialbaceae</taxon>
        <taxon>Natronosalvus</taxon>
    </lineage>
</organism>
<accession>A0A9E7N772</accession>
<dbReference type="RefSeq" id="WP_254157098.1">
    <property type="nucleotide sequence ID" value="NZ_CP100355.1"/>
</dbReference>
<gene>
    <name evidence="1" type="ORF">NGM29_14535</name>
</gene>
<sequence length="61" mass="7000">MDHHTEWVTIDSEEESGESAYQIAYWIGPDGNGIPHWETVDLDDREQQCNSSLHDLVTVDQ</sequence>
<name>A0A9E7N772_9EURY</name>
<evidence type="ECO:0000313" key="1">
    <source>
        <dbReference type="EMBL" id="UTF52982.1"/>
    </source>
</evidence>
<reference evidence="1" key="1">
    <citation type="submission" date="2022-06" db="EMBL/GenBank/DDBJ databases">
        <title>Diverse halophilic archaea isolated from saline environments.</title>
        <authorList>
            <person name="Cui H.-L."/>
        </authorList>
    </citation>
    <scope>NUCLEOTIDE SEQUENCE</scope>
    <source>
        <strain evidence="1">WLHS1</strain>
    </source>
</reference>
<dbReference type="KEGG" id="sawl:NGM29_14535"/>
<keyword evidence="2" id="KW-1185">Reference proteome</keyword>
<evidence type="ECO:0000313" key="2">
    <source>
        <dbReference type="Proteomes" id="UP001056855"/>
    </source>
</evidence>